<evidence type="ECO:0000256" key="1">
    <source>
        <dbReference type="SAM" id="MobiDB-lite"/>
    </source>
</evidence>
<dbReference type="HOGENOM" id="CLU_2278420_0_0_1"/>
<keyword evidence="3" id="KW-1185">Reference proteome</keyword>
<feature type="region of interest" description="Disordered" evidence="1">
    <location>
        <begin position="1"/>
        <end position="91"/>
    </location>
</feature>
<feature type="compositionally biased region" description="Polar residues" evidence="1">
    <location>
        <begin position="1"/>
        <end position="27"/>
    </location>
</feature>
<feature type="compositionally biased region" description="Basic and acidic residues" evidence="1">
    <location>
        <begin position="58"/>
        <end position="70"/>
    </location>
</feature>
<dbReference type="KEGG" id="pfy:PFICI_07841"/>
<accession>W3X4K6</accession>
<reference evidence="3" key="1">
    <citation type="journal article" date="2015" name="BMC Genomics">
        <title>Genomic and transcriptomic analysis of the endophytic fungus Pestalotiopsis fici reveals its lifestyle and high potential for synthesis of natural products.</title>
        <authorList>
            <person name="Wang X."/>
            <person name="Zhang X."/>
            <person name="Liu L."/>
            <person name="Xiang M."/>
            <person name="Wang W."/>
            <person name="Sun X."/>
            <person name="Che Y."/>
            <person name="Guo L."/>
            <person name="Liu G."/>
            <person name="Guo L."/>
            <person name="Wang C."/>
            <person name="Yin W.B."/>
            <person name="Stadler M."/>
            <person name="Zhang X."/>
            <person name="Liu X."/>
        </authorList>
    </citation>
    <scope>NUCLEOTIDE SEQUENCE [LARGE SCALE GENOMIC DNA]</scope>
    <source>
        <strain evidence="3">W106-1 / CGMCC3.15140</strain>
    </source>
</reference>
<dbReference type="Proteomes" id="UP000030651">
    <property type="component" value="Unassembled WGS sequence"/>
</dbReference>
<evidence type="ECO:0000313" key="2">
    <source>
        <dbReference type="EMBL" id="ETS80312.1"/>
    </source>
</evidence>
<gene>
    <name evidence="2" type="ORF">PFICI_07841</name>
</gene>
<proteinExistence type="predicted"/>
<dbReference type="InParanoid" id="W3X4K6"/>
<sequence length="102" mass="11034">MSAFSTPTTKDANTKGQEPRQNTTADLNDTKGPAGGTREQLSKRQRLKSFFKSPAVESYEKNVSRERKDWGTGNQFGGGPYRPLSTTPGAADYYAAKGASGR</sequence>
<name>W3X4K6_PESFW</name>
<dbReference type="RefSeq" id="XP_007834613.1">
    <property type="nucleotide sequence ID" value="XM_007836422.1"/>
</dbReference>
<dbReference type="GeneID" id="19272854"/>
<organism evidence="2 3">
    <name type="scientific">Pestalotiopsis fici (strain W106-1 / CGMCC3.15140)</name>
    <dbReference type="NCBI Taxonomy" id="1229662"/>
    <lineage>
        <taxon>Eukaryota</taxon>
        <taxon>Fungi</taxon>
        <taxon>Dikarya</taxon>
        <taxon>Ascomycota</taxon>
        <taxon>Pezizomycotina</taxon>
        <taxon>Sordariomycetes</taxon>
        <taxon>Xylariomycetidae</taxon>
        <taxon>Amphisphaeriales</taxon>
        <taxon>Sporocadaceae</taxon>
        <taxon>Pestalotiopsis</taxon>
    </lineage>
</organism>
<evidence type="ECO:0000313" key="3">
    <source>
        <dbReference type="Proteomes" id="UP000030651"/>
    </source>
</evidence>
<dbReference type="AlphaFoldDB" id="W3X4K6"/>
<dbReference type="EMBL" id="KI912113">
    <property type="protein sequence ID" value="ETS80312.1"/>
    <property type="molecule type" value="Genomic_DNA"/>
</dbReference>
<protein>
    <submittedName>
        <fullName evidence="2">Uncharacterized protein</fullName>
    </submittedName>
</protein>